<evidence type="ECO:0000256" key="8">
    <source>
        <dbReference type="HAMAP-Rule" id="MF_01308"/>
    </source>
</evidence>
<evidence type="ECO:0000256" key="6">
    <source>
        <dbReference type="ARBA" id="ARBA00023065"/>
    </source>
</evidence>
<reference evidence="9 10" key="1">
    <citation type="submission" date="2017-06" db="EMBL/GenBank/DDBJ databases">
        <title>Genome sequencing of cyanobaciteial culture collection at National Institute for Environmental Studies (NIES).</title>
        <authorList>
            <person name="Hirose Y."/>
            <person name="Shimura Y."/>
            <person name="Fujisawa T."/>
            <person name="Nakamura Y."/>
            <person name="Kawachi M."/>
        </authorList>
    </citation>
    <scope>NUCLEOTIDE SEQUENCE [LARGE SCALE GENOMIC DNA]</scope>
    <source>
        <strain evidence="9 10">NIES-37</strain>
    </source>
</reference>
<evidence type="ECO:0000256" key="3">
    <source>
        <dbReference type="ARBA" id="ARBA00022692"/>
    </source>
</evidence>
<feature type="transmembrane region" description="Helical" evidence="8">
    <location>
        <begin position="305"/>
        <end position="326"/>
    </location>
</feature>
<keyword evidence="10" id="KW-1185">Reference proteome</keyword>
<keyword evidence="6 8" id="KW-0406">Ion transport</keyword>
<feature type="transmembrane region" description="Helical" evidence="8">
    <location>
        <begin position="347"/>
        <end position="367"/>
    </location>
</feature>
<protein>
    <recommendedName>
        <fullName evidence="8">Proton extrusion protein PxcA</fullName>
    </recommendedName>
</protein>
<keyword evidence="8" id="KW-0997">Cell inner membrane</keyword>
<comment type="subcellular location">
    <subcellularLocation>
        <location evidence="8">Cell inner membrane</location>
        <topology evidence="8">Multi-pass membrane protein</topology>
    </subcellularLocation>
    <subcellularLocation>
        <location evidence="1">Membrane</location>
        <topology evidence="1">Multi-pass membrane protein</topology>
    </subcellularLocation>
</comment>
<accession>A0A1Z4MYV6</accession>
<dbReference type="PANTHER" id="PTHR33650">
    <property type="entry name" value="CHLOROPLAST ENVELOPE MEMBRANE PROTEIN-RELATED"/>
    <property type="match status" value="1"/>
</dbReference>
<evidence type="ECO:0000256" key="7">
    <source>
        <dbReference type="ARBA" id="ARBA00023136"/>
    </source>
</evidence>
<dbReference type="GO" id="GO:0005886">
    <property type="term" value="C:plasma membrane"/>
    <property type="evidence" value="ECO:0007669"/>
    <property type="project" value="UniProtKB-SubCell"/>
</dbReference>
<dbReference type="Pfam" id="PF03040">
    <property type="entry name" value="CemA"/>
    <property type="match status" value="1"/>
</dbReference>
<evidence type="ECO:0000256" key="5">
    <source>
        <dbReference type="ARBA" id="ARBA00022989"/>
    </source>
</evidence>
<dbReference type="InterPro" id="IPR004282">
    <property type="entry name" value="CemA"/>
</dbReference>
<feature type="transmembrane region" description="Helical" evidence="8">
    <location>
        <begin position="387"/>
        <end position="408"/>
    </location>
</feature>
<comment type="function">
    <text evidence="8">Required for H(+) efflux immediately after light irradiation to form a rapid H(+) concentration gradient across the thylakoid membranes. Together with PxcL, contributes to transient H(+) uptake following dark to light transition.</text>
</comment>
<evidence type="ECO:0000256" key="4">
    <source>
        <dbReference type="ARBA" id="ARBA00022781"/>
    </source>
</evidence>
<sequence length="428" mass="48664">MKSSFITKNAGLLRQKIRDYILTVKQWFVSTPERALLEAYEAAQIIRNIEIEHFGGQKISASSGNYTANVMSYWEGYLNKNLTIINIKLAEFRVSRSMLEMANSTILEKLQFIDDVIAKYTPRTEQINNSDVVKSSEPLTIDNNIAPQAVKPSNNRVNQVPNLNQKTGILPRSLGRTINRIKTDLSPQAEAEFVKNYQRSRNRTRTALRFFLILILVPLLTQHFSKQLFINPLVERARGERTTEIFLNSEMEEKALNELKSFESKLKFESLLQEAPALSPEGIREKIQEKAIEIAEEFNHESNSAISNVFADLISLVAFAIVVATSKREIAIVKSFIDDIVYGLSDSAKAFLIILFTDIFVGFHSPHGWEVLLEGFAEHLGLPANESAIYLFIATFPVILDTIFKYWIFRYLSRLSPSALATMKEMNE</sequence>
<dbReference type="EMBL" id="AP018248">
    <property type="protein sequence ID" value="BAY98654.1"/>
    <property type="molecule type" value="Genomic_DNA"/>
</dbReference>
<keyword evidence="3 8" id="KW-0812">Transmembrane</keyword>
<evidence type="ECO:0000313" key="10">
    <source>
        <dbReference type="Proteomes" id="UP000218785"/>
    </source>
</evidence>
<dbReference type="AlphaFoldDB" id="A0A1Z4MYV6"/>
<keyword evidence="4 8" id="KW-0375">Hydrogen ion transport</keyword>
<evidence type="ECO:0000313" key="9">
    <source>
        <dbReference type="EMBL" id="BAY98654.1"/>
    </source>
</evidence>
<name>A0A1Z4MYV6_9CYAN</name>
<dbReference type="PANTHER" id="PTHR33650:SF2">
    <property type="entry name" value="CHLOROPLAST ENVELOPE MEMBRANE PROTEIN"/>
    <property type="match status" value="1"/>
</dbReference>
<keyword evidence="7 8" id="KW-0472">Membrane</keyword>
<dbReference type="GO" id="GO:0015078">
    <property type="term" value="F:proton transmembrane transporter activity"/>
    <property type="evidence" value="ECO:0007669"/>
    <property type="project" value="UniProtKB-UniRule"/>
</dbReference>
<keyword evidence="2 8" id="KW-0813">Transport</keyword>
<evidence type="ECO:0000256" key="2">
    <source>
        <dbReference type="ARBA" id="ARBA00022448"/>
    </source>
</evidence>
<feature type="transmembrane region" description="Helical" evidence="8">
    <location>
        <begin position="207"/>
        <end position="225"/>
    </location>
</feature>
<dbReference type="Proteomes" id="UP000218785">
    <property type="component" value="Chromosome"/>
</dbReference>
<dbReference type="KEGG" id="ttq:NIES37_26060"/>
<gene>
    <name evidence="8" type="primary">pxcA</name>
    <name evidence="9" type="ORF">NIES37_26060</name>
</gene>
<dbReference type="HAMAP" id="MF_01308">
    <property type="entry name" value="CemA_PxcA"/>
    <property type="match status" value="1"/>
</dbReference>
<dbReference type="RefSeq" id="WP_096583718.1">
    <property type="nucleotide sequence ID" value="NZ_CAWNJS010000001.1"/>
</dbReference>
<proteinExistence type="inferred from homology"/>
<keyword evidence="8" id="KW-1003">Cell membrane</keyword>
<comment type="similarity">
    <text evidence="8">Belongs to the CemA family.</text>
</comment>
<evidence type="ECO:0000256" key="1">
    <source>
        <dbReference type="ARBA" id="ARBA00004141"/>
    </source>
</evidence>
<keyword evidence="5 8" id="KW-1133">Transmembrane helix</keyword>
<organism evidence="9 10">
    <name type="scientific">Tolypothrix tenuis PCC 7101</name>
    <dbReference type="NCBI Taxonomy" id="231146"/>
    <lineage>
        <taxon>Bacteria</taxon>
        <taxon>Bacillati</taxon>
        <taxon>Cyanobacteriota</taxon>
        <taxon>Cyanophyceae</taxon>
        <taxon>Nostocales</taxon>
        <taxon>Tolypothrichaceae</taxon>
        <taxon>Tolypothrix</taxon>
    </lineage>
</organism>
<dbReference type="NCBIfam" id="NF002703">
    <property type="entry name" value="PRK02507.1-1"/>
    <property type="match status" value="1"/>
</dbReference>